<sequence length="351" mass="39870">MSDSPWRYSTSNGVDRNMLSATNEETSTISHQAKRGRKKNKPKKSTTEFHEVSFERKRGKKRKSDELLENKMECVKHRDVSDSVSEQSHYVQFKRPRVTLTPYTLTGEAESALPLCNSWEVDSGFSSESSPPTSGRSSPCVGIDHSRLVAMDCEMVGTGTGGKCNEVARCSIVNYYGSVLYDRYILPRNPVTDYRTRWSGIRKHHLQQAVAFEDAQNEIVNILTGKIIVGHALFNDFQVLDISVPPQMIRDTCSCRLLRGLYNTSIRCNVSLKKLSRKLLNRTIQSGRMGHCSVEDACAAMDLYKLVEDQWEKKILSKDLNTVHTSNPNNNNLEHYMQDQYWPESIMDCSP</sequence>
<dbReference type="PANTHER" id="PTHR12801:SF57">
    <property type="entry name" value="APOPTOSIS-ENHANCING NUCLEASE"/>
    <property type="match status" value="1"/>
</dbReference>
<dbReference type="GO" id="GO:0003676">
    <property type="term" value="F:nucleic acid binding"/>
    <property type="evidence" value="ECO:0007669"/>
    <property type="project" value="InterPro"/>
</dbReference>
<evidence type="ECO:0000313" key="9">
    <source>
        <dbReference type="Proteomes" id="UP000694427"/>
    </source>
</evidence>
<organism evidence="8 9">
    <name type="scientific">Cyprinus carpio</name>
    <name type="common">Common carp</name>
    <dbReference type="NCBI Taxonomy" id="7962"/>
    <lineage>
        <taxon>Eukaryota</taxon>
        <taxon>Metazoa</taxon>
        <taxon>Chordata</taxon>
        <taxon>Craniata</taxon>
        <taxon>Vertebrata</taxon>
        <taxon>Euteleostomi</taxon>
        <taxon>Actinopterygii</taxon>
        <taxon>Neopterygii</taxon>
        <taxon>Teleostei</taxon>
        <taxon>Ostariophysi</taxon>
        <taxon>Cypriniformes</taxon>
        <taxon>Cyprinidae</taxon>
        <taxon>Cyprininae</taxon>
        <taxon>Cyprinus</taxon>
    </lineage>
</organism>
<name>A0A8C1JNN4_CYPCA</name>
<keyword evidence="9" id="KW-1185">Reference proteome</keyword>
<dbReference type="AlphaFoldDB" id="A0A8C1JNN4"/>
<proteinExistence type="predicted"/>
<evidence type="ECO:0000256" key="4">
    <source>
        <dbReference type="ARBA" id="ARBA00022839"/>
    </source>
</evidence>
<dbReference type="InterPro" id="IPR013520">
    <property type="entry name" value="Ribonucl_H"/>
</dbReference>
<dbReference type="InterPro" id="IPR036397">
    <property type="entry name" value="RNaseH_sf"/>
</dbReference>
<dbReference type="SMART" id="SM00479">
    <property type="entry name" value="EXOIII"/>
    <property type="match status" value="1"/>
</dbReference>
<dbReference type="InterPro" id="IPR047021">
    <property type="entry name" value="REXO1/3/4-like"/>
</dbReference>
<feature type="domain" description="Exonuclease" evidence="7">
    <location>
        <begin position="147"/>
        <end position="313"/>
    </location>
</feature>
<feature type="region of interest" description="Disordered" evidence="6">
    <location>
        <begin position="1"/>
        <end position="63"/>
    </location>
</feature>
<feature type="compositionally biased region" description="Polar residues" evidence="6">
    <location>
        <begin position="1"/>
        <end position="31"/>
    </location>
</feature>
<feature type="compositionally biased region" description="Basic residues" evidence="6">
    <location>
        <begin position="32"/>
        <end position="44"/>
    </location>
</feature>
<dbReference type="SUPFAM" id="SSF53098">
    <property type="entry name" value="Ribonuclease H-like"/>
    <property type="match status" value="1"/>
</dbReference>
<comment type="subcellular location">
    <subcellularLocation>
        <location evidence="1">Nucleus</location>
    </subcellularLocation>
</comment>
<dbReference type="GO" id="GO:0005730">
    <property type="term" value="C:nucleolus"/>
    <property type="evidence" value="ECO:0007669"/>
    <property type="project" value="UniProtKB-ARBA"/>
</dbReference>
<evidence type="ECO:0000259" key="7">
    <source>
        <dbReference type="SMART" id="SM00479"/>
    </source>
</evidence>
<dbReference type="Gene3D" id="3.30.420.10">
    <property type="entry name" value="Ribonuclease H-like superfamily/Ribonuclease H"/>
    <property type="match status" value="1"/>
</dbReference>
<dbReference type="Proteomes" id="UP000694427">
    <property type="component" value="Unplaced"/>
</dbReference>
<keyword evidence="4" id="KW-0269">Exonuclease</keyword>
<reference evidence="8" key="2">
    <citation type="submission" date="2025-09" db="UniProtKB">
        <authorList>
            <consortium name="Ensembl"/>
        </authorList>
    </citation>
    <scope>IDENTIFICATION</scope>
</reference>
<protein>
    <submittedName>
        <fullName evidence="8">Interferon stimulated exonuclease gene</fullName>
    </submittedName>
</protein>
<evidence type="ECO:0000313" key="8">
    <source>
        <dbReference type="Ensembl" id="ENSCCRP00010034212.1"/>
    </source>
</evidence>
<dbReference type="InterPro" id="IPR012337">
    <property type="entry name" value="RNaseH-like_sf"/>
</dbReference>
<keyword evidence="3" id="KW-0378">Hydrolase</keyword>
<reference evidence="8" key="1">
    <citation type="submission" date="2025-08" db="UniProtKB">
        <authorList>
            <consortium name="Ensembl"/>
        </authorList>
    </citation>
    <scope>IDENTIFICATION</scope>
</reference>
<accession>A0A8C1JNN4</accession>
<dbReference type="PANTHER" id="PTHR12801">
    <property type="entry name" value="RNA EXONUCLEASE REXO1 / RECO3 FAMILY MEMBER-RELATED"/>
    <property type="match status" value="1"/>
</dbReference>
<dbReference type="FunFam" id="3.30.420.10:FF:000007">
    <property type="entry name" value="Interferon-stimulated exonuclease gene 20"/>
    <property type="match status" value="1"/>
</dbReference>
<evidence type="ECO:0000256" key="5">
    <source>
        <dbReference type="ARBA" id="ARBA00023242"/>
    </source>
</evidence>
<dbReference type="Pfam" id="PF00929">
    <property type="entry name" value="RNase_T"/>
    <property type="match status" value="1"/>
</dbReference>
<keyword evidence="5" id="KW-0539">Nucleus</keyword>
<keyword evidence="2" id="KW-0540">Nuclease</keyword>
<feature type="compositionally biased region" description="Basic and acidic residues" evidence="6">
    <location>
        <begin position="45"/>
        <end position="56"/>
    </location>
</feature>
<dbReference type="GO" id="GO:0004527">
    <property type="term" value="F:exonuclease activity"/>
    <property type="evidence" value="ECO:0007669"/>
    <property type="project" value="UniProtKB-KW"/>
</dbReference>
<evidence type="ECO:0000256" key="1">
    <source>
        <dbReference type="ARBA" id="ARBA00004123"/>
    </source>
</evidence>
<evidence type="ECO:0000256" key="2">
    <source>
        <dbReference type="ARBA" id="ARBA00022722"/>
    </source>
</evidence>
<evidence type="ECO:0000256" key="3">
    <source>
        <dbReference type="ARBA" id="ARBA00022801"/>
    </source>
</evidence>
<dbReference type="Ensembl" id="ENSCCRT00010037535.1">
    <property type="protein sequence ID" value="ENSCCRP00010034212.1"/>
    <property type="gene ID" value="ENSCCRG00010014584.1"/>
</dbReference>
<evidence type="ECO:0000256" key="6">
    <source>
        <dbReference type="SAM" id="MobiDB-lite"/>
    </source>
</evidence>